<dbReference type="GO" id="GO:0005783">
    <property type="term" value="C:endoplasmic reticulum"/>
    <property type="evidence" value="ECO:0007669"/>
    <property type="project" value="TreeGrafter"/>
</dbReference>
<dbReference type="InterPro" id="IPR039859">
    <property type="entry name" value="PFA4/ZDH16/20/ERF2-like"/>
</dbReference>
<dbReference type="GO" id="GO:0006612">
    <property type="term" value="P:protein targeting to membrane"/>
    <property type="evidence" value="ECO:0007669"/>
    <property type="project" value="TreeGrafter"/>
</dbReference>
<dbReference type="PANTHER" id="PTHR22883:SF23">
    <property type="entry name" value="PALMITOYLTRANSFERASE ZDHHC6"/>
    <property type="match status" value="1"/>
</dbReference>
<evidence type="ECO:0000256" key="3">
    <source>
        <dbReference type="ARBA" id="ARBA00022692"/>
    </source>
</evidence>
<dbReference type="AlphaFoldDB" id="A0A1D2VFJ0"/>
<keyword evidence="5 11" id="KW-0472">Membrane</keyword>
<keyword evidence="2 11" id="KW-0808">Transferase</keyword>
<evidence type="ECO:0000256" key="2">
    <source>
        <dbReference type="ARBA" id="ARBA00022679"/>
    </source>
</evidence>
<dbReference type="GeneID" id="30965496"/>
<comment type="similarity">
    <text evidence="9">Belongs to the DHHC palmitoyltransferase family. PFA5 subfamily.</text>
</comment>
<evidence type="ECO:0000259" key="13">
    <source>
        <dbReference type="Pfam" id="PF01529"/>
    </source>
</evidence>
<dbReference type="EC" id="2.3.1.225" evidence="11"/>
<comment type="catalytic activity">
    <reaction evidence="10 11">
        <text>L-cysteinyl-[protein] + hexadecanoyl-CoA = S-hexadecanoyl-L-cysteinyl-[protein] + CoA</text>
        <dbReference type="Rhea" id="RHEA:36683"/>
        <dbReference type="Rhea" id="RHEA-COMP:10131"/>
        <dbReference type="Rhea" id="RHEA-COMP:11032"/>
        <dbReference type="ChEBI" id="CHEBI:29950"/>
        <dbReference type="ChEBI" id="CHEBI:57287"/>
        <dbReference type="ChEBI" id="CHEBI:57379"/>
        <dbReference type="ChEBI" id="CHEBI:74151"/>
        <dbReference type="EC" id="2.3.1.225"/>
    </reaction>
</comment>
<evidence type="ECO:0000256" key="6">
    <source>
        <dbReference type="ARBA" id="ARBA00023139"/>
    </source>
</evidence>
<keyword evidence="4 11" id="KW-1133">Transmembrane helix</keyword>
<proteinExistence type="inferred from homology"/>
<dbReference type="GO" id="GO:0005794">
    <property type="term" value="C:Golgi apparatus"/>
    <property type="evidence" value="ECO:0007669"/>
    <property type="project" value="TreeGrafter"/>
</dbReference>
<evidence type="ECO:0000256" key="4">
    <source>
        <dbReference type="ARBA" id="ARBA00022989"/>
    </source>
</evidence>
<keyword evidence="6" id="KW-0564">Palmitate</keyword>
<feature type="domain" description="Palmitoyltransferase DHHC" evidence="13">
    <location>
        <begin position="226"/>
        <end position="347"/>
    </location>
</feature>
<dbReference type="Proteomes" id="UP000095038">
    <property type="component" value="Unassembled WGS sequence"/>
</dbReference>
<evidence type="ECO:0000256" key="8">
    <source>
        <dbReference type="ARBA" id="ARBA00023315"/>
    </source>
</evidence>
<dbReference type="OrthoDB" id="331948at2759"/>
<keyword evidence="3 11" id="KW-0812">Transmembrane</keyword>
<dbReference type="InterPro" id="IPR001594">
    <property type="entry name" value="Palmitoyltrfase_DHHC"/>
</dbReference>
<dbReference type="PANTHER" id="PTHR22883">
    <property type="entry name" value="ZINC FINGER DHHC DOMAIN CONTAINING PROTEIN"/>
    <property type="match status" value="1"/>
</dbReference>
<accession>A0A1D2VFJ0</accession>
<evidence type="ECO:0000313" key="15">
    <source>
        <dbReference type="Proteomes" id="UP000095038"/>
    </source>
</evidence>
<feature type="transmembrane region" description="Helical" evidence="11">
    <location>
        <begin position="269"/>
        <end position="290"/>
    </location>
</feature>
<evidence type="ECO:0000313" key="14">
    <source>
        <dbReference type="EMBL" id="ODV60395.1"/>
    </source>
</evidence>
<dbReference type="GO" id="GO:0019706">
    <property type="term" value="F:protein-cysteine S-palmitoyltransferase activity"/>
    <property type="evidence" value="ECO:0007669"/>
    <property type="project" value="UniProtKB-EC"/>
</dbReference>
<keyword evidence="8 11" id="KW-0012">Acyltransferase</keyword>
<evidence type="ECO:0000256" key="9">
    <source>
        <dbReference type="ARBA" id="ARBA00038298"/>
    </source>
</evidence>
<feature type="transmembrane region" description="Helical" evidence="11">
    <location>
        <begin position="130"/>
        <end position="150"/>
    </location>
</feature>
<feature type="transmembrane region" description="Helical" evidence="11">
    <location>
        <begin position="162"/>
        <end position="188"/>
    </location>
</feature>
<sequence>MSLNGSSNQFQKNTTVKAKFNLYQFNSKSIKSFKSIRSIKSLQNILQSSNNPNTNNIANNTTNSPTNNTTNNANSINHDNLSDIITDPSDSRYFSSSTVNLNKIPNKKKSISNLLNLFKRKLSRFLKLSVPYLSNFLLLYTIYIYCYQFSYVQLYKIKTHSIAISIVFISIFSLFLLYIWFLWLLIVIKGPGLLPQKIPPYTYNNPILDHQIPEYFYCNRDGLPFWCSTCNSIKPLRTSHSSELGHCIPKMDHFCIWIGIVIGKKNYKIFFLFILHFFFLILFVFVSTLIYFPEHIKDVINDTERINPNFIIILFISFLWLSILYGLISQHFYLIFNNQTTIEKLNQERYKKALQKLQKSSKNLHNSEDTPVLDPSNYQYINYNYLNLYRVVIKVSKNDKPFKQSSHLQNWNQVMGSNPLFWFLPINNNNNNNNNSPSNDEYFTEEYLEFLNQKVRDGQITPFKFANNNILNSIENKLNITNNNNNNNTSDNSNILIISNQNPVITVDNDNEIISNLHQNDAVSIVESIVSLPNNNQNHELIFSNLVSNRNSLTNNYLNNNNFPRNSFSNSSVDLSNLNRVSITSAINSINSAMNTIESAINTINSVMSSLNDDITSNRTSSLIRNNSLLVDPNLNNAQRAGIIKESNDIELLRLNSQRLNRNSLLNNQNPASKSISPLPT</sequence>
<dbReference type="EMBL" id="KV454482">
    <property type="protein sequence ID" value="ODV60395.1"/>
    <property type="molecule type" value="Genomic_DNA"/>
</dbReference>
<dbReference type="Pfam" id="PF01529">
    <property type="entry name" value="DHHC"/>
    <property type="match status" value="1"/>
</dbReference>
<dbReference type="STRING" id="1344418.A0A1D2VFJ0"/>
<organism evidence="14 15">
    <name type="scientific">Ascoidea rubescens DSM 1968</name>
    <dbReference type="NCBI Taxonomy" id="1344418"/>
    <lineage>
        <taxon>Eukaryota</taxon>
        <taxon>Fungi</taxon>
        <taxon>Dikarya</taxon>
        <taxon>Ascomycota</taxon>
        <taxon>Saccharomycotina</taxon>
        <taxon>Saccharomycetes</taxon>
        <taxon>Ascoideaceae</taxon>
        <taxon>Ascoidea</taxon>
    </lineage>
</organism>
<dbReference type="RefSeq" id="XP_020046702.1">
    <property type="nucleotide sequence ID" value="XM_020191860.1"/>
</dbReference>
<keyword evidence="7" id="KW-0449">Lipoprotein</keyword>
<evidence type="ECO:0000256" key="7">
    <source>
        <dbReference type="ARBA" id="ARBA00023288"/>
    </source>
</evidence>
<dbReference type="InParanoid" id="A0A1D2VFJ0"/>
<evidence type="ECO:0000256" key="12">
    <source>
        <dbReference type="SAM" id="MobiDB-lite"/>
    </source>
</evidence>
<evidence type="ECO:0000256" key="11">
    <source>
        <dbReference type="RuleBase" id="RU079119"/>
    </source>
</evidence>
<keyword evidence="15" id="KW-1185">Reference proteome</keyword>
<name>A0A1D2VFJ0_9ASCO</name>
<comment type="domain">
    <text evidence="11">The DHHC domain is required for palmitoyltransferase activity.</text>
</comment>
<evidence type="ECO:0000256" key="10">
    <source>
        <dbReference type="ARBA" id="ARBA00048048"/>
    </source>
</evidence>
<feature type="transmembrane region" description="Helical" evidence="11">
    <location>
        <begin position="310"/>
        <end position="328"/>
    </location>
</feature>
<evidence type="ECO:0000256" key="5">
    <source>
        <dbReference type="ARBA" id="ARBA00023136"/>
    </source>
</evidence>
<dbReference type="GO" id="GO:0016020">
    <property type="term" value="C:membrane"/>
    <property type="evidence" value="ECO:0007669"/>
    <property type="project" value="UniProtKB-SubCell"/>
</dbReference>
<gene>
    <name evidence="14" type="ORF">ASCRUDRAFT_70914</name>
</gene>
<comment type="subcellular location">
    <subcellularLocation>
        <location evidence="1">Membrane</location>
        <topology evidence="1">Multi-pass membrane protein</topology>
    </subcellularLocation>
</comment>
<evidence type="ECO:0000256" key="1">
    <source>
        <dbReference type="ARBA" id="ARBA00004141"/>
    </source>
</evidence>
<reference evidence="15" key="1">
    <citation type="submission" date="2016-05" db="EMBL/GenBank/DDBJ databases">
        <title>Comparative genomics of biotechnologically important yeasts.</title>
        <authorList>
            <consortium name="DOE Joint Genome Institute"/>
            <person name="Riley R."/>
            <person name="Haridas S."/>
            <person name="Wolfe K.H."/>
            <person name="Lopes M.R."/>
            <person name="Hittinger C.T."/>
            <person name="Goker M."/>
            <person name="Salamov A."/>
            <person name="Wisecaver J."/>
            <person name="Long T.M."/>
            <person name="Aerts A.L."/>
            <person name="Barry K."/>
            <person name="Choi C."/>
            <person name="Clum A."/>
            <person name="Coughlan A.Y."/>
            <person name="Deshpande S."/>
            <person name="Douglass A.P."/>
            <person name="Hanson S.J."/>
            <person name="Klenk H.-P."/>
            <person name="Labutti K."/>
            <person name="Lapidus A."/>
            <person name="Lindquist E."/>
            <person name="Lipzen A."/>
            <person name="Meier-Kolthoff J.P."/>
            <person name="Ohm R.A."/>
            <person name="Otillar R.P."/>
            <person name="Pangilinan J."/>
            <person name="Peng Y."/>
            <person name="Rokas A."/>
            <person name="Rosa C.A."/>
            <person name="Scheuner C."/>
            <person name="Sibirny A.A."/>
            <person name="Slot J.C."/>
            <person name="Stielow J.B."/>
            <person name="Sun H."/>
            <person name="Kurtzman C.P."/>
            <person name="Blackwell M."/>
            <person name="Grigoriev I.V."/>
            <person name="Jeffries T.W."/>
        </authorList>
    </citation>
    <scope>NUCLEOTIDE SEQUENCE [LARGE SCALE GENOMIC DNA]</scope>
    <source>
        <strain evidence="15">DSM 1968</strain>
    </source>
</reference>
<protein>
    <recommendedName>
        <fullName evidence="11">Palmitoyltransferase</fullName>
        <ecNumber evidence="11">2.3.1.225</ecNumber>
    </recommendedName>
</protein>
<feature type="region of interest" description="Disordered" evidence="12">
    <location>
        <begin position="49"/>
        <end position="73"/>
    </location>
</feature>
<dbReference type="PROSITE" id="PS50216">
    <property type="entry name" value="DHHC"/>
    <property type="match status" value="1"/>
</dbReference>